<evidence type="ECO:0000256" key="3">
    <source>
        <dbReference type="ARBA" id="ARBA00022741"/>
    </source>
</evidence>
<dbReference type="GO" id="GO:0016192">
    <property type="term" value="P:vesicle-mediated transport"/>
    <property type="evidence" value="ECO:0007669"/>
    <property type="project" value="UniProtKB-KW"/>
</dbReference>
<feature type="region of interest" description="Disordered" evidence="7">
    <location>
        <begin position="1"/>
        <end position="91"/>
    </location>
</feature>
<protein>
    <submittedName>
        <fullName evidence="8">Uncharacterized protein</fullName>
    </submittedName>
</protein>
<keyword evidence="9" id="KW-1185">Reference proteome</keyword>
<dbReference type="RefSeq" id="XP_002506827.1">
    <property type="nucleotide sequence ID" value="XM_002506781.1"/>
</dbReference>
<keyword evidence="5 6" id="KW-0342">GTP-binding</keyword>
<dbReference type="SUPFAM" id="SSF52540">
    <property type="entry name" value="P-loop containing nucleoside triphosphate hydrolases"/>
    <property type="match status" value="1"/>
</dbReference>
<accession>C1EIW4</accession>
<gene>
    <name evidence="8" type="ORF">MICPUN_64723</name>
</gene>
<dbReference type="STRING" id="296587.C1EIW4"/>
<comment type="similarity">
    <text evidence="1">Belongs to the small GTPase superfamily. Arf family.</text>
</comment>
<dbReference type="Proteomes" id="UP000002009">
    <property type="component" value="Chromosome 16"/>
</dbReference>
<dbReference type="InterPro" id="IPR027417">
    <property type="entry name" value="P-loop_NTPase"/>
</dbReference>
<dbReference type="GO" id="GO:0003924">
    <property type="term" value="F:GTPase activity"/>
    <property type="evidence" value="ECO:0007669"/>
    <property type="project" value="InterPro"/>
</dbReference>
<evidence type="ECO:0000256" key="1">
    <source>
        <dbReference type="ARBA" id="ARBA00010290"/>
    </source>
</evidence>
<dbReference type="InParanoid" id="C1EIW4"/>
<dbReference type="EMBL" id="CP001334">
    <property type="protein sequence ID" value="ACO68085.1"/>
    <property type="molecule type" value="Genomic_DNA"/>
</dbReference>
<dbReference type="PROSITE" id="PS51417">
    <property type="entry name" value="ARF"/>
    <property type="match status" value="1"/>
</dbReference>
<dbReference type="KEGG" id="mis:MICPUN_64723"/>
<feature type="compositionally biased region" description="Pro residues" evidence="7">
    <location>
        <begin position="80"/>
        <end position="91"/>
    </location>
</feature>
<evidence type="ECO:0000256" key="6">
    <source>
        <dbReference type="PIRSR" id="PIRSR606689-1"/>
    </source>
</evidence>
<dbReference type="PANTHER" id="PTHR11711">
    <property type="entry name" value="ADP RIBOSYLATION FACTOR-RELATED"/>
    <property type="match status" value="1"/>
</dbReference>
<keyword evidence="4" id="KW-0813">Transport</keyword>
<keyword evidence="2" id="KW-0449">Lipoprotein</keyword>
<keyword evidence="2" id="KW-0519">Myristate</keyword>
<evidence type="ECO:0000256" key="4">
    <source>
        <dbReference type="ARBA" id="ARBA00022892"/>
    </source>
</evidence>
<sequence>MGACASKAPEDHRADRALHLATRRKEGWGVSRGGEGTGRPAITASARADAPTTPPGVDEKMEEAGDSAPPVEEEEEEAPAPEPQTPRAPPPVPHLTLVFVGLDGAGKTAVIRALAANDGAGQRKSAASSVHPAEEGTLCAPPTTVAVTYHAGLTACGVSLDVVDVPGGGVVAGNARHVAWRRHLDALLTPEVDDSKLPKNQIAKTTSAKPVAKSVDCVVFVVDSADDLRMAVAREELWRLCGLVPPGDENAPGRYRTLDRSAAPSRLADSTASVLVLANKCDVDGALAAGEVGDALDLSELRAEMGAVGVRVIGCEACSAVDGGGIERALEGALRRER</sequence>
<dbReference type="InterPro" id="IPR006689">
    <property type="entry name" value="Small_GTPase_ARF/SAR"/>
</dbReference>
<feature type="compositionally biased region" description="Basic and acidic residues" evidence="7">
    <location>
        <begin position="8"/>
        <end position="27"/>
    </location>
</feature>
<dbReference type="GO" id="GO:0005525">
    <property type="term" value="F:GTP binding"/>
    <property type="evidence" value="ECO:0007669"/>
    <property type="project" value="UniProtKB-KW"/>
</dbReference>
<name>C1EIW4_MICCC</name>
<keyword evidence="4" id="KW-0931">ER-Golgi transport</keyword>
<evidence type="ECO:0000256" key="2">
    <source>
        <dbReference type="ARBA" id="ARBA00022707"/>
    </source>
</evidence>
<keyword evidence="3 6" id="KW-0547">Nucleotide-binding</keyword>
<evidence type="ECO:0000256" key="5">
    <source>
        <dbReference type="ARBA" id="ARBA00023134"/>
    </source>
</evidence>
<dbReference type="OrthoDB" id="442317at2759"/>
<dbReference type="Pfam" id="PF00025">
    <property type="entry name" value="Arf"/>
    <property type="match status" value="1"/>
</dbReference>
<evidence type="ECO:0000313" key="8">
    <source>
        <dbReference type="EMBL" id="ACO68085.1"/>
    </source>
</evidence>
<proteinExistence type="inferred from homology"/>
<dbReference type="AlphaFoldDB" id="C1EIW4"/>
<organism evidence="8 9">
    <name type="scientific">Micromonas commoda (strain RCC299 / NOUM17 / CCMP2709)</name>
    <name type="common">Picoplanktonic green alga</name>
    <dbReference type="NCBI Taxonomy" id="296587"/>
    <lineage>
        <taxon>Eukaryota</taxon>
        <taxon>Viridiplantae</taxon>
        <taxon>Chlorophyta</taxon>
        <taxon>Mamiellophyceae</taxon>
        <taxon>Mamiellales</taxon>
        <taxon>Mamiellaceae</taxon>
        <taxon>Micromonas</taxon>
    </lineage>
</organism>
<evidence type="ECO:0000313" key="9">
    <source>
        <dbReference type="Proteomes" id="UP000002009"/>
    </source>
</evidence>
<dbReference type="OMA" id="MGGRCGK"/>
<reference evidence="8 9" key="1">
    <citation type="journal article" date="2009" name="Science">
        <title>Green evolution and dynamic adaptations revealed by genomes of the marine picoeukaryotes Micromonas.</title>
        <authorList>
            <person name="Worden A.Z."/>
            <person name="Lee J.H."/>
            <person name="Mock T."/>
            <person name="Rouze P."/>
            <person name="Simmons M.P."/>
            <person name="Aerts A.L."/>
            <person name="Allen A.E."/>
            <person name="Cuvelier M.L."/>
            <person name="Derelle E."/>
            <person name="Everett M.V."/>
            <person name="Foulon E."/>
            <person name="Grimwood J."/>
            <person name="Gundlach H."/>
            <person name="Henrissat B."/>
            <person name="Napoli C."/>
            <person name="McDonald S.M."/>
            <person name="Parker M.S."/>
            <person name="Rombauts S."/>
            <person name="Salamov A."/>
            <person name="Von Dassow P."/>
            <person name="Badger J.H."/>
            <person name="Coutinho P.M."/>
            <person name="Demir E."/>
            <person name="Dubchak I."/>
            <person name="Gentemann C."/>
            <person name="Eikrem W."/>
            <person name="Gready J.E."/>
            <person name="John U."/>
            <person name="Lanier W."/>
            <person name="Lindquist E.A."/>
            <person name="Lucas S."/>
            <person name="Mayer K.F."/>
            <person name="Moreau H."/>
            <person name="Not F."/>
            <person name="Otillar R."/>
            <person name="Panaud O."/>
            <person name="Pangilinan J."/>
            <person name="Paulsen I."/>
            <person name="Piegu B."/>
            <person name="Poliakov A."/>
            <person name="Robbens S."/>
            <person name="Schmutz J."/>
            <person name="Toulza E."/>
            <person name="Wyss T."/>
            <person name="Zelensky A."/>
            <person name="Zhou K."/>
            <person name="Armbrust E.V."/>
            <person name="Bhattacharya D."/>
            <person name="Goodenough U.W."/>
            <person name="Van de Peer Y."/>
            <person name="Grigoriev I.V."/>
        </authorList>
    </citation>
    <scope>NUCLEOTIDE SEQUENCE [LARGE SCALE GENOMIC DNA]</scope>
    <source>
        <strain evidence="9">RCC299 / NOUM17</strain>
    </source>
</reference>
<feature type="compositionally biased region" description="Acidic residues" evidence="7">
    <location>
        <begin position="64"/>
        <end position="79"/>
    </location>
</feature>
<evidence type="ECO:0000256" key="7">
    <source>
        <dbReference type="SAM" id="MobiDB-lite"/>
    </source>
</evidence>
<dbReference type="InterPro" id="IPR024156">
    <property type="entry name" value="Small_GTPase_ARF"/>
</dbReference>
<dbReference type="GeneID" id="8249759"/>
<dbReference type="Gene3D" id="3.40.50.300">
    <property type="entry name" value="P-loop containing nucleotide triphosphate hydrolases"/>
    <property type="match status" value="1"/>
</dbReference>
<feature type="binding site" evidence="6">
    <location>
        <begin position="279"/>
        <end position="282"/>
    </location>
    <ligand>
        <name>GTP</name>
        <dbReference type="ChEBI" id="CHEBI:37565"/>
    </ligand>
</feature>